<dbReference type="EMBL" id="CP144098">
    <property type="protein sequence ID" value="WWC85195.1"/>
    <property type="molecule type" value="Genomic_DNA"/>
</dbReference>
<name>A0AAX4JIB6_9TREE</name>
<dbReference type="SUPFAM" id="SSF55347">
    <property type="entry name" value="Glyceraldehyde-3-phosphate dehydrogenase-like, C-terminal domain"/>
    <property type="match status" value="1"/>
</dbReference>
<evidence type="ECO:0000256" key="4">
    <source>
        <dbReference type="ARBA" id="ARBA00042988"/>
    </source>
</evidence>
<keyword evidence="2" id="KW-0560">Oxidoreductase</keyword>
<keyword evidence="9" id="KW-1185">Reference proteome</keyword>
<evidence type="ECO:0000256" key="3">
    <source>
        <dbReference type="ARBA" id="ARBA00038984"/>
    </source>
</evidence>
<dbReference type="Pfam" id="PF01408">
    <property type="entry name" value="GFO_IDH_MocA"/>
    <property type="match status" value="1"/>
</dbReference>
<protein>
    <recommendedName>
        <fullName evidence="3">D-xylose 1-dehydrogenase (NADP(+), D-xylono-1,5-lactone-forming)</fullName>
        <ecNumber evidence="3">1.1.1.179</ecNumber>
    </recommendedName>
    <alternativeName>
        <fullName evidence="4">D-xylose-NADP dehydrogenase</fullName>
    </alternativeName>
</protein>
<feature type="domain" description="Gfo/Idh/MocA-like oxidoreductase N-terminal" evidence="6">
    <location>
        <begin position="32"/>
        <end position="148"/>
    </location>
</feature>
<dbReference type="RefSeq" id="XP_066071958.1">
    <property type="nucleotide sequence ID" value="XM_066215861.1"/>
</dbReference>
<comment type="similarity">
    <text evidence="1">Belongs to the Gfo/Idh/MocA family.</text>
</comment>
<evidence type="ECO:0000256" key="2">
    <source>
        <dbReference type="ARBA" id="ARBA00023002"/>
    </source>
</evidence>
<dbReference type="Pfam" id="PF22725">
    <property type="entry name" value="GFO_IDH_MocA_C3"/>
    <property type="match status" value="1"/>
</dbReference>
<evidence type="ECO:0000313" key="8">
    <source>
        <dbReference type="EMBL" id="WWC85195.1"/>
    </source>
</evidence>
<dbReference type="AlphaFoldDB" id="A0AAX4JIB6"/>
<evidence type="ECO:0000256" key="1">
    <source>
        <dbReference type="ARBA" id="ARBA00010928"/>
    </source>
</evidence>
<accession>A0AAX4JIB6</accession>
<organism evidence="8 9">
    <name type="scientific">Kwoniella dendrophila CBS 6074</name>
    <dbReference type="NCBI Taxonomy" id="1295534"/>
    <lineage>
        <taxon>Eukaryota</taxon>
        <taxon>Fungi</taxon>
        <taxon>Dikarya</taxon>
        <taxon>Basidiomycota</taxon>
        <taxon>Agaricomycotina</taxon>
        <taxon>Tremellomycetes</taxon>
        <taxon>Tremellales</taxon>
        <taxon>Cryptococcaceae</taxon>
        <taxon>Kwoniella</taxon>
    </lineage>
</organism>
<gene>
    <name evidence="8" type="ORF">L201_000054</name>
</gene>
<dbReference type="PANTHER" id="PTHR22604">
    <property type="entry name" value="OXIDOREDUCTASES"/>
    <property type="match status" value="1"/>
</dbReference>
<evidence type="ECO:0000256" key="5">
    <source>
        <dbReference type="ARBA" id="ARBA00049233"/>
    </source>
</evidence>
<dbReference type="GO" id="GO:0000166">
    <property type="term" value="F:nucleotide binding"/>
    <property type="evidence" value="ECO:0007669"/>
    <property type="project" value="InterPro"/>
</dbReference>
<feature type="domain" description="GFO/IDH/MocA-like oxidoreductase" evidence="7">
    <location>
        <begin position="163"/>
        <end position="260"/>
    </location>
</feature>
<dbReference type="Gene3D" id="3.30.360.10">
    <property type="entry name" value="Dihydrodipicolinate Reductase, domain 2"/>
    <property type="match status" value="1"/>
</dbReference>
<dbReference type="GeneID" id="91090726"/>
<reference evidence="8 9" key="1">
    <citation type="submission" date="2024-01" db="EMBL/GenBank/DDBJ databases">
        <title>Comparative genomics of Cryptococcus and Kwoniella reveals pathogenesis evolution and contrasting modes of karyotype evolution via chromosome fusion or intercentromeric recombination.</title>
        <authorList>
            <person name="Coelho M.A."/>
            <person name="David-Palma M."/>
            <person name="Shea T."/>
            <person name="Bowers K."/>
            <person name="McGinley-Smith S."/>
            <person name="Mohammad A.W."/>
            <person name="Gnirke A."/>
            <person name="Yurkov A.M."/>
            <person name="Nowrousian M."/>
            <person name="Sun S."/>
            <person name="Cuomo C.A."/>
            <person name="Heitman J."/>
        </authorList>
    </citation>
    <scope>NUCLEOTIDE SEQUENCE [LARGE SCALE GENOMIC DNA]</scope>
    <source>
        <strain evidence="8 9">CBS 6074</strain>
    </source>
</reference>
<dbReference type="InterPro" id="IPR055170">
    <property type="entry name" value="GFO_IDH_MocA-like_dom"/>
</dbReference>
<evidence type="ECO:0000259" key="7">
    <source>
        <dbReference type="Pfam" id="PF22725"/>
    </source>
</evidence>
<dbReference type="InterPro" id="IPR000683">
    <property type="entry name" value="Gfo/Idh/MocA-like_OxRdtase_N"/>
</dbReference>
<dbReference type="Gene3D" id="3.40.50.720">
    <property type="entry name" value="NAD(P)-binding Rossmann-like Domain"/>
    <property type="match status" value="1"/>
</dbReference>
<dbReference type="GO" id="GO:0047837">
    <property type="term" value="F:D-xylose 1-dehydrogenase (NADP+) activity"/>
    <property type="evidence" value="ECO:0007669"/>
    <property type="project" value="UniProtKB-EC"/>
</dbReference>
<evidence type="ECO:0000313" key="9">
    <source>
        <dbReference type="Proteomes" id="UP001355207"/>
    </source>
</evidence>
<dbReference type="InterPro" id="IPR050984">
    <property type="entry name" value="Gfo/Idh/MocA_domain"/>
</dbReference>
<proteinExistence type="inferred from homology"/>
<dbReference type="PANTHER" id="PTHR22604:SF105">
    <property type="entry name" value="TRANS-1,2-DIHYDROBENZENE-1,2-DIOL DEHYDROGENASE"/>
    <property type="match status" value="1"/>
</dbReference>
<dbReference type="SUPFAM" id="SSF51735">
    <property type="entry name" value="NAD(P)-binding Rossmann-fold domains"/>
    <property type="match status" value="1"/>
</dbReference>
<dbReference type="Proteomes" id="UP001355207">
    <property type="component" value="Chromosome 1"/>
</dbReference>
<dbReference type="InterPro" id="IPR036291">
    <property type="entry name" value="NAD(P)-bd_dom_sf"/>
</dbReference>
<evidence type="ECO:0000259" key="6">
    <source>
        <dbReference type="Pfam" id="PF01408"/>
    </source>
</evidence>
<sequence length="403" mass="45700">MAMVLQLTTFLQQYLYSRPDIKALGKEENAVRLGIIGGSAMINAASIIHPVETHPGVKILAVASRKLKDAQSTAKKYKIPQAYGSYEELLADPEIEAVYISVPNGLHGEWAIKSLQAGKHVLLEKPFTSNGLEARKVFDIAKQSNKFICEAFHWQFHPAAHVVKSLLASGKFGDIKSTYARMVTPKNTIPGNDIRWQWALGGGALMDETYALHATRYFVGADPETLLGTDIKPTIVNASSKPWSKDKRVDSASWADLRFDTEDGKVINSKIYVDMDQPNLGYIIPKAWQLPSIQIECEKATIYFYNFMMPHIYHYIAITDKITKHTTYQKHYNYGPKWQEIGDPHWSTYRYQLEAFADRIRGKTPLHWITSDDSIAQMETIDQIYLKNGLYPRPVTSEVQEER</sequence>
<comment type="catalytic activity">
    <reaction evidence="5">
        <text>D-xylose + NADP(+) = D-xylono-1,5-lactone + NADPH + H(+)</text>
        <dbReference type="Rhea" id="RHEA:22000"/>
        <dbReference type="ChEBI" id="CHEBI:15378"/>
        <dbReference type="ChEBI" id="CHEBI:15867"/>
        <dbReference type="ChEBI" id="CHEBI:53455"/>
        <dbReference type="ChEBI" id="CHEBI:57783"/>
        <dbReference type="ChEBI" id="CHEBI:58349"/>
        <dbReference type="EC" id="1.1.1.179"/>
    </reaction>
</comment>
<dbReference type="EC" id="1.1.1.179" evidence="3"/>